<dbReference type="InterPro" id="IPR018060">
    <property type="entry name" value="HTH_AraC"/>
</dbReference>
<dbReference type="InterPro" id="IPR011256">
    <property type="entry name" value="Reg_factor_effector_dom_sf"/>
</dbReference>
<dbReference type="InterPro" id="IPR050959">
    <property type="entry name" value="MarA-like"/>
</dbReference>
<dbReference type="InterPro" id="IPR029442">
    <property type="entry name" value="GyrI-like"/>
</dbReference>
<keyword evidence="2" id="KW-0238">DNA-binding</keyword>
<evidence type="ECO:0000256" key="3">
    <source>
        <dbReference type="ARBA" id="ARBA00023163"/>
    </source>
</evidence>
<reference evidence="6" key="1">
    <citation type="submission" date="2018-08" db="EMBL/GenBank/DDBJ databases">
        <title>Genome of Lactobacillus sp. HBUAS52074.</title>
        <authorList>
            <person name="Guo Z."/>
            <person name="Zhang Z.D."/>
        </authorList>
    </citation>
    <scope>NUCLEOTIDE SEQUENCE [LARGE SCALE GENOMIC DNA]</scope>
    <source>
        <strain evidence="6">HBUAS52074</strain>
    </source>
</reference>
<dbReference type="OrthoDB" id="9813413at2"/>
<dbReference type="GO" id="GO:0003700">
    <property type="term" value="F:DNA-binding transcription factor activity"/>
    <property type="evidence" value="ECO:0007669"/>
    <property type="project" value="InterPro"/>
</dbReference>
<evidence type="ECO:0000313" key="5">
    <source>
        <dbReference type="EMBL" id="AYE37856.1"/>
    </source>
</evidence>
<dbReference type="Proteomes" id="UP000267208">
    <property type="component" value="Chromosome"/>
</dbReference>
<dbReference type="AlphaFoldDB" id="A0A386PQ01"/>
<name>A0A386PQ01_9LACO</name>
<dbReference type="InterPro" id="IPR009057">
    <property type="entry name" value="Homeodomain-like_sf"/>
</dbReference>
<evidence type="ECO:0000256" key="2">
    <source>
        <dbReference type="ARBA" id="ARBA00023125"/>
    </source>
</evidence>
<dbReference type="Gene3D" id="3.20.80.10">
    <property type="entry name" value="Regulatory factor, effector binding domain"/>
    <property type="match status" value="1"/>
</dbReference>
<dbReference type="InterPro" id="IPR010499">
    <property type="entry name" value="AraC_E-bd"/>
</dbReference>
<dbReference type="SUPFAM" id="SSF46689">
    <property type="entry name" value="Homeodomain-like"/>
    <property type="match status" value="2"/>
</dbReference>
<dbReference type="PANTHER" id="PTHR47504">
    <property type="entry name" value="RIGHT ORIGIN-BINDING PROTEIN"/>
    <property type="match status" value="1"/>
</dbReference>
<dbReference type="KEGG" id="lzh:D1B17_04100"/>
<evidence type="ECO:0000256" key="1">
    <source>
        <dbReference type="ARBA" id="ARBA00023015"/>
    </source>
</evidence>
<dbReference type="GO" id="GO:0043565">
    <property type="term" value="F:sequence-specific DNA binding"/>
    <property type="evidence" value="ECO:0007669"/>
    <property type="project" value="InterPro"/>
</dbReference>
<organism evidence="5 6">
    <name type="scientific">Companilactobacillus zhachilii</name>
    <dbReference type="NCBI Taxonomy" id="2304606"/>
    <lineage>
        <taxon>Bacteria</taxon>
        <taxon>Bacillati</taxon>
        <taxon>Bacillota</taxon>
        <taxon>Bacilli</taxon>
        <taxon>Lactobacillales</taxon>
        <taxon>Lactobacillaceae</taxon>
        <taxon>Companilactobacillus</taxon>
    </lineage>
</organism>
<dbReference type="Gene3D" id="1.10.10.60">
    <property type="entry name" value="Homeodomain-like"/>
    <property type="match status" value="2"/>
</dbReference>
<dbReference type="SUPFAM" id="SSF55136">
    <property type="entry name" value="Probable bacterial effector-binding domain"/>
    <property type="match status" value="1"/>
</dbReference>
<dbReference type="RefSeq" id="WP_120142103.1">
    <property type="nucleotide sequence ID" value="NZ_CP031933.2"/>
</dbReference>
<dbReference type="PANTHER" id="PTHR47504:SF5">
    <property type="entry name" value="RIGHT ORIGIN-BINDING PROTEIN"/>
    <property type="match status" value="1"/>
</dbReference>
<keyword evidence="6" id="KW-1185">Reference proteome</keyword>
<accession>A0A386PQ01</accession>
<feature type="domain" description="HTH araC/xylS-type" evidence="4">
    <location>
        <begin position="6"/>
        <end position="103"/>
    </location>
</feature>
<evidence type="ECO:0000259" key="4">
    <source>
        <dbReference type="PROSITE" id="PS01124"/>
    </source>
</evidence>
<keyword evidence="1" id="KW-0805">Transcription regulation</keyword>
<dbReference type="SMART" id="SM00871">
    <property type="entry name" value="AraC_E_bind"/>
    <property type="match status" value="1"/>
</dbReference>
<proteinExistence type="predicted"/>
<protein>
    <submittedName>
        <fullName evidence="5">AraC family transcriptional regulator</fullName>
    </submittedName>
</protein>
<gene>
    <name evidence="5" type="ORF">D1B17_04100</name>
</gene>
<dbReference type="EMBL" id="CP031933">
    <property type="protein sequence ID" value="AYE37856.1"/>
    <property type="molecule type" value="Genomic_DNA"/>
</dbReference>
<evidence type="ECO:0000313" key="6">
    <source>
        <dbReference type="Proteomes" id="UP000267208"/>
    </source>
</evidence>
<sequence>MLKEFNLLMDYIEAHITENISDEKITQITGISSYQFKRMFSYLAGMTLNEYIKCRRLSSANVDLAQGQRVTDVAFKYNYQSIDGFTRAFKDWSGFLPSEVMKNQAQKMLPKFNFFIDVRGGTTLDYKIKRLPKFNIVGVSKRIPIQVEGVNEEIVALAKTITPEQRKEMHELANMEPNQPLNVSYDFDEGYLQEKGMLTHMIGMATTSENDFNDLETLAIPASTWAVFSVTGDFPQAMQETTARIYSEWLPSSEYQLRDLPNFSFTDLKDSQQDVYSEIWIPVQ</sequence>
<dbReference type="Pfam" id="PF06445">
    <property type="entry name" value="GyrI-like"/>
    <property type="match status" value="1"/>
</dbReference>
<keyword evidence="3" id="KW-0804">Transcription</keyword>
<dbReference type="Pfam" id="PF12833">
    <property type="entry name" value="HTH_18"/>
    <property type="match status" value="1"/>
</dbReference>
<dbReference type="SMART" id="SM00342">
    <property type="entry name" value="HTH_ARAC"/>
    <property type="match status" value="1"/>
</dbReference>
<dbReference type="PROSITE" id="PS01124">
    <property type="entry name" value="HTH_ARAC_FAMILY_2"/>
    <property type="match status" value="1"/>
</dbReference>